<name>A0ABQ2SGC1_9DEIO</name>
<dbReference type="Proteomes" id="UP000620633">
    <property type="component" value="Unassembled WGS sequence"/>
</dbReference>
<dbReference type="NCBIfam" id="TIGR02096">
    <property type="entry name" value="ketosteroid isomerase-related protein"/>
    <property type="match status" value="1"/>
</dbReference>
<reference evidence="3" key="1">
    <citation type="journal article" date="2019" name="Int. J. Syst. Evol. Microbiol.">
        <title>The Global Catalogue of Microorganisms (GCM) 10K type strain sequencing project: providing services to taxonomists for standard genome sequencing and annotation.</title>
        <authorList>
            <consortium name="The Broad Institute Genomics Platform"/>
            <consortium name="The Broad Institute Genome Sequencing Center for Infectious Disease"/>
            <person name="Wu L."/>
            <person name="Ma J."/>
        </authorList>
    </citation>
    <scope>NUCLEOTIDE SEQUENCE [LARGE SCALE GENOMIC DNA]</scope>
    <source>
        <strain evidence="3">JCM 31406</strain>
    </source>
</reference>
<feature type="domain" description="SnoaL-like" evidence="1">
    <location>
        <begin position="33"/>
        <end position="144"/>
    </location>
</feature>
<dbReference type="InterPro" id="IPR037401">
    <property type="entry name" value="SnoaL-like"/>
</dbReference>
<comment type="caution">
    <text evidence="2">The sequence shown here is derived from an EMBL/GenBank/DDBJ whole genome shotgun (WGS) entry which is preliminary data.</text>
</comment>
<evidence type="ECO:0000313" key="3">
    <source>
        <dbReference type="Proteomes" id="UP000620633"/>
    </source>
</evidence>
<accession>A0ABQ2SGC1</accession>
<dbReference type="Pfam" id="PF12680">
    <property type="entry name" value="SnoaL_2"/>
    <property type="match status" value="1"/>
</dbReference>
<evidence type="ECO:0000259" key="1">
    <source>
        <dbReference type="Pfam" id="PF12680"/>
    </source>
</evidence>
<dbReference type="InterPro" id="IPR011721">
    <property type="entry name" value="CHP02096"/>
</dbReference>
<dbReference type="CDD" id="cd00531">
    <property type="entry name" value="NTF2_like"/>
    <property type="match status" value="1"/>
</dbReference>
<proteinExistence type="predicted"/>
<protein>
    <recommendedName>
        <fullName evidence="1">SnoaL-like domain-containing protein</fullName>
    </recommendedName>
</protein>
<dbReference type="InterPro" id="IPR032710">
    <property type="entry name" value="NTF2-like_dom_sf"/>
</dbReference>
<dbReference type="Gene3D" id="3.10.450.50">
    <property type="match status" value="1"/>
</dbReference>
<keyword evidence="3" id="KW-1185">Reference proteome</keyword>
<dbReference type="EMBL" id="BMQO01000007">
    <property type="protein sequence ID" value="GGS28152.1"/>
    <property type="molecule type" value="Genomic_DNA"/>
</dbReference>
<evidence type="ECO:0000313" key="2">
    <source>
        <dbReference type="EMBL" id="GGS28152.1"/>
    </source>
</evidence>
<organism evidence="2 3">
    <name type="scientific">Deinococcus knuensis</name>
    <dbReference type="NCBI Taxonomy" id="1837380"/>
    <lineage>
        <taxon>Bacteria</taxon>
        <taxon>Thermotogati</taxon>
        <taxon>Deinococcota</taxon>
        <taxon>Deinococci</taxon>
        <taxon>Deinococcales</taxon>
        <taxon>Deinococcaceae</taxon>
        <taxon>Deinococcus</taxon>
    </lineage>
</organism>
<dbReference type="SUPFAM" id="SSF54427">
    <property type="entry name" value="NTF2-like"/>
    <property type="match status" value="1"/>
</dbReference>
<sequence>MRAGWDPRAARPGPCRILTRMTDPTTPGAVQLVQAYYDAFNRGDAPGMLALLTDDVRHDINEGDTQTGLDAFRAFLAKMDAHYRERAEDLVVMATPDGTRASAEFVIHGEYLKTDPGLPEAAGQRYVLPVGAFFDLRGGKIARVTNYYNLADWTRQVGQGSA</sequence>
<gene>
    <name evidence="2" type="ORF">GCM10008961_19780</name>
</gene>